<dbReference type="Pfam" id="PF04307">
    <property type="entry name" value="YdjM"/>
    <property type="match status" value="1"/>
</dbReference>
<evidence type="ECO:0000256" key="1">
    <source>
        <dbReference type="SAM" id="Phobius"/>
    </source>
</evidence>
<gene>
    <name evidence="2" type="ordered locus">CKL_4039</name>
</gene>
<evidence type="ECO:0000313" key="3">
    <source>
        <dbReference type="Proteomes" id="UP000002411"/>
    </source>
</evidence>
<keyword evidence="1" id="KW-0472">Membrane</keyword>
<keyword evidence="2" id="KW-0614">Plasmid</keyword>
<feature type="transmembrane region" description="Helical" evidence="1">
    <location>
        <begin position="54"/>
        <end position="75"/>
    </location>
</feature>
<dbReference type="EMBL" id="CP000674">
    <property type="protein sequence ID" value="ABQ23638.1"/>
    <property type="molecule type" value="Genomic_DNA"/>
</dbReference>
<dbReference type="PANTHER" id="PTHR40031:SF1">
    <property type="entry name" value="MEMBRANE-BOUND METAL-DEPENDENT HYDROLASE"/>
    <property type="match status" value="1"/>
</dbReference>
<dbReference type="RefSeq" id="WP_011930385.1">
    <property type="nucleotide sequence ID" value="NC_009466.1"/>
</dbReference>
<reference evidence="2 3" key="1">
    <citation type="journal article" date="2008" name="Proc. Natl. Acad. Sci. U.S.A.">
        <title>The genome of Clostridium kluyveri, a strict anaerobe with unique metabolic features.</title>
        <authorList>
            <person name="Seedorf H."/>
            <person name="Fricke W.F."/>
            <person name="Veith B."/>
            <person name="Brueggemann H."/>
            <person name="Liesegang H."/>
            <person name="Strittmatter A."/>
            <person name="Miethke M."/>
            <person name="Buckel W."/>
            <person name="Hinderberger J."/>
            <person name="Li F."/>
            <person name="Hagemeier C."/>
            <person name="Thauer R.K."/>
            <person name="Gottschalk G."/>
        </authorList>
    </citation>
    <scope>NUCLEOTIDE SEQUENCE [LARGE SCALE GENOMIC DNA]</scope>
    <source>
        <strain evidence="3">ATCC 8527 / DSM 555 / NCIMB 10680</strain>
        <plasmid evidence="2 3">pCKL555A</plasmid>
    </source>
</reference>
<dbReference type="Proteomes" id="UP000002411">
    <property type="component" value="Plasmid pCKL555A"/>
</dbReference>
<keyword evidence="1" id="KW-0812">Transmembrane</keyword>
<evidence type="ECO:0000313" key="2">
    <source>
        <dbReference type="EMBL" id="ABQ23638.1"/>
    </source>
</evidence>
<dbReference type="HOGENOM" id="CLU_097802_3_2_9"/>
<dbReference type="InterPro" id="IPR007404">
    <property type="entry name" value="YdjM-like"/>
</dbReference>
<accession>A5F9N1</accession>
<dbReference type="eggNOG" id="COG1988">
    <property type="taxonomic scope" value="Bacteria"/>
</dbReference>
<sequence length="131" mass="14864">MTKKTHVAVGIAATLPIVMKCEPIAFIGLLGAVIPDWDIILGMKHRTTTHSLTALFISTIIITLLNHQVGLIWGLNYSIHLLLDSFTKMGVPLFYPFRKEYYGFKLIYTGKSEDLFICLLAIFFITCMYLY</sequence>
<dbReference type="PANTHER" id="PTHR40031">
    <property type="entry name" value="HYPOTHETICAL MEMBRANE SPANNING PROTEIN"/>
    <property type="match status" value="1"/>
</dbReference>
<organism evidence="2 3">
    <name type="scientific">Clostridium kluyveri (strain ATCC 8527 / DSM 555 / NBRC 12016 / NCIMB 10680 / K1)</name>
    <dbReference type="NCBI Taxonomy" id="431943"/>
    <lineage>
        <taxon>Bacteria</taxon>
        <taxon>Bacillati</taxon>
        <taxon>Bacillota</taxon>
        <taxon>Clostridia</taxon>
        <taxon>Eubacteriales</taxon>
        <taxon>Clostridiaceae</taxon>
        <taxon>Clostridium</taxon>
    </lineage>
</organism>
<proteinExistence type="predicted"/>
<keyword evidence="3" id="KW-1185">Reference proteome</keyword>
<evidence type="ECO:0008006" key="4">
    <source>
        <dbReference type="Google" id="ProtNLM"/>
    </source>
</evidence>
<keyword evidence="1" id="KW-1133">Transmembrane helix</keyword>
<geneLocation type="plasmid" evidence="2 3">
    <name>pCKL555A</name>
</geneLocation>
<feature type="transmembrane region" description="Helical" evidence="1">
    <location>
        <begin position="114"/>
        <end position="130"/>
    </location>
</feature>
<name>A5F9N1_CLOK5</name>
<dbReference type="KEGG" id="ckl:CKL_4039"/>
<dbReference type="AlphaFoldDB" id="A5F9N1"/>
<dbReference type="InterPro" id="IPR053170">
    <property type="entry name" value="Transcription_regulator"/>
</dbReference>
<protein>
    <recommendedName>
        <fullName evidence="4">Metal-dependent hydrolase</fullName>
    </recommendedName>
</protein>